<keyword evidence="1" id="KW-0812">Transmembrane</keyword>
<evidence type="ECO:0000313" key="2">
    <source>
        <dbReference type="EMBL" id="CZQ91777.1"/>
    </source>
</evidence>
<keyword evidence="1" id="KW-1133">Transmembrane helix</keyword>
<dbReference type="EMBL" id="FJNE01000003">
    <property type="protein sequence ID" value="CZQ91777.1"/>
    <property type="molecule type" value="Genomic_DNA"/>
</dbReference>
<feature type="transmembrane region" description="Helical" evidence="1">
    <location>
        <begin position="9"/>
        <end position="29"/>
    </location>
</feature>
<dbReference type="RefSeq" id="WP_087032945.1">
    <property type="nucleotide sequence ID" value="NZ_FJNE01000003.1"/>
</dbReference>
<dbReference type="Proteomes" id="UP000242754">
    <property type="component" value="Unassembled WGS sequence"/>
</dbReference>
<organism evidence="2 3">
    <name type="scientific">Trichococcus palustris</name>
    <dbReference type="NCBI Taxonomy" id="140314"/>
    <lineage>
        <taxon>Bacteria</taxon>
        <taxon>Bacillati</taxon>
        <taxon>Bacillota</taxon>
        <taxon>Bacilli</taxon>
        <taxon>Lactobacillales</taxon>
        <taxon>Carnobacteriaceae</taxon>
        <taxon>Trichococcus</taxon>
    </lineage>
</organism>
<name>A0A143YIU7_9LACT</name>
<keyword evidence="1" id="KW-0472">Membrane</keyword>
<dbReference type="AlphaFoldDB" id="A0A143YIU7"/>
<evidence type="ECO:0000256" key="1">
    <source>
        <dbReference type="SAM" id="Phobius"/>
    </source>
</evidence>
<evidence type="ECO:0000313" key="3">
    <source>
        <dbReference type="Proteomes" id="UP000242754"/>
    </source>
</evidence>
<protein>
    <recommendedName>
        <fullName evidence="4">VanZ-like domain-containing protein</fullName>
    </recommendedName>
</protein>
<evidence type="ECO:0008006" key="4">
    <source>
        <dbReference type="Google" id="ProtNLM"/>
    </source>
</evidence>
<proteinExistence type="predicted"/>
<sequence length="127" mass="14667">MTTLSKRWGCFELIIILFVLIWIFVAFFSFEAEHHELPGKIILTTTLATYLTAVLYLTVLNRKMGTAIDYELELFWSYKAMMNLPWIHDPKGKGLFMEIVLNIILFVPFGFLPALLHSKLASIKRIG</sequence>
<keyword evidence="3" id="KW-1185">Reference proteome</keyword>
<feature type="transmembrane region" description="Helical" evidence="1">
    <location>
        <begin position="94"/>
        <end position="116"/>
    </location>
</feature>
<dbReference type="STRING" id="140314.SAMN04488076_11547"/>
<accession>A0A143YIU7</accession>
<feature type="transmembrane region" description="Helical" evidence="1">
    <location>
        <begin position="41"/>
        <end position="60"/>
    </location>
</feature>
<gene>
    <name evidence="2" type="ORF">Tpal_1463</name>
</gene>
<reference evidence="2 3" key="1">
    <citation type="submission" date="2016-02" db="EMBL/GenBank/DDBJ databases">
        <authorList>
            <person name="Wen L."/>
            <person name="He K."/>
            <person name="Yang H."/>
        </authorList>
    </citation>
    <scope>NUCLEOTIDE SEQUENCE [LARGE SCALE GENOMIC DNA]</scope>
    <source>
        <strain evidence="2">Trichococcus palustris</strain>
    </source>
</reference>